<evidence type="ECO:0000256" key="2">
    <source>
        <dbReference type="ARBA" id="ARBA00023125"/>
    </source>
</evidence>
<dbReference type="SUPFAM" id="SSF46785">
    <property type="entry name" value="Winged helix' DNA-binding domain"/>
    <property type="match status" value="2"/>
</dbReference>
<sequence length="292" mass="32941">MSKLTPLQTKVAGQILESIACGDFPPGSHIKEIELAQHFGVSRSPIRGALFYLAGQQILTAEKHCGFTVATACSEALQNTLAGLRVAEDDLYRLIIDDHLNQTLPGHINESDLLRRYQCSKSILRRCLQRLTEEGIIQRKHGHGWVMMPTLASAEQRLESYRFRMLLEPAALMEPGFCVVPEQLRQCRDNQLALLNGVPDSQHFIESNARFHELLAAWSGNRFILHSIQQQNRLRRLTETHTINNLRRVKVSCQEHLAILDALAEGDNQQASALLYRHLQVASQLGVARRKS</sequence>
<evidence type="ECO:0000313" key="6">
    <source>
        <dbReference type="Proteomes" id="UP001596215"/>
    </source>
</evidence>
<keyword evidence="6" id="KW-1185">Reference proteome</keyword>
<keyword evidence="3" id="KW-0804">Transcription</keyword>
<name>A0ABW1VK31_9GAMM</name>
<dbReference type="InterPro" id="IPR000524">
    <property type="entry name" value="Tscrpt_reg_HTH_GntR"/>
</dbReference>
<comment type="caution">
    <text evidence="5">The sequence shown here is derived from an EMBL/GenBank/DDBJ whole genome shotgun (WGS) entry which is preliminary data.</text>
</comment>
<gene>
    <name evidence="5" type="ORF">ACFP73_05130</name>
</gene>
<dbReference type="SMART" id="SM00895">
    <property type="entry name" value="FCD"/>
    <property type="match status" value="1"/>
</dbReference>
<reference evidence="6" key="1">
    <citation type="journal article" date="2019" name="Int. J. Syst. Evol. Microbiol.">
        <title>The Global Catalogue of Microorganisms (GCM) 10K type strain sequencing project: providing services to taxonomists for standard genome sequencing and annotation.</title>
        <authorList>
            <consortium name="The Broad Institute Genomics Platform"/>
            <consortium name="The Broad Institute Genome Sequencing Center for Infectious Disease"/>
            <person name="Wu L."/>
            <person name="Ma J."/>
        </authorList>
    </citation>
    <scope>NUCLEOTIDE SEQUENCE [LARGE SCALE GENOMIC DNA]</scope>
    <source>
        <strain evidence="6">CGMCC 4.1530</strain>
    </source>
</reference>
<evidence type="ECO:0000313" key="5">
    <source>
        <dbReference type="EMBL" id="MFC6361484.1"/>
    </source>
</evidence>
<dbReference type="InterPro" id="IPR036388">
    <property type="entry name" value="WH-like_DNA-bd_sf"/>
</dbReference>
<organism evidence="5 6">
    <name type="scientific">Tatumella punctata</name>
    <dbReference type="NCBI Taxonomy" id="399969"/>
    <lineage>
        <taxon>Bacteria</taxon>
        <taxon>Pseudomonadati</taxon>
        <taxon>Pseudomonadota</taxon>
        <taxon>Gammaproteobacteria</taxon>
        <taxon>Enterobacterales</taxon>
        <taxon>Erwiniaceae</taxon>
        <taxon>Tatumella</taxon>
    </lineage>
</organism>
<dbReference type="RefSeq" id="WP_212707315.1">
    <property type="nucleotide sequence ID" value="NZ_BAAAFW010000058.1"/>
</dbReference>
<feature type="domain" description="HTH gntR-type" evidence="4">
    <location>
        <begin position="5"/>
        <end position="72"/>
    </location>
</feature>
<dbReference type="PROSITE" id="PS50949">
    <property type="entry name" value="HTH_GNTR"/>
    <property type="match status" value="1"/>
</dbReference>
<dbReference type="Proteomes" id="UP001596215">
    <property type="component" value="Unassembled WGS sequence"/>
</dbReference>
<protein>
    <submittedName>
        <fullName evidence="5">FCD domain-containing protein</fullName>
    </submittedName>
</protein>
<evidence type="ECO:0000259" key="4">
    <source>
        <dbReference type="PROSITE" id="PS50949"/>
    </source>
</evidence>
<evidence type="ECO:0000256" key="3">
    <source>
        <dbReference type="ARBA" id="ARBA00023163"/>
    </source>
</evidence>
<dbReference type="InterPro" id="IPR008920">
    <property type="entry name" value="TF_FadR/GntR_C"/>
</dbReference>
<dbReference type="Gene3D" id="1.10.10.10">
    <property type="entry name" value="Winged helix-like DNA-binding domain superfamily/Winged helix DNA-binding domain"/>
    <property type="match status" value="2"/>
</dbReference>
<evidence type="ECO:0000256" key="1">
    <source>
        <dbReference type="ARBA" id="ARBA00023015"/>
    </source>
</evidence>
<dbReference type="EMBL" id="JBHSUC010000004">
    <property type="protein sequence ID" value="MFC6361484.1"/>
    <property type="molecule type" value="Genomic_DNA"/>
</dbReference>
<dbReference type="PANTHER" id="PTHR43537:SF5">
    <property type="entry name" value="UXU OPERON TRANSCRIPTIONAL REGULATOR"/>
    <property type="match status" value="1"/>
</dbReference>
<dbReference type="Pfam" id="PF00392">
    <property type="entry name" value="GntR"/>
    <property type="match status" value="1"/>
</dbReference>
<proteinExistence type="predicted"/>
<dbReference type="SUPFAM" id="SSF48008">
    <property type="entry name" value="GntR ligand-binding domain-like"/>
    <property type="match status" value="1"/>
</dbReference>
<dbReference type="SMART" id="SM00345">
    <property type="entry name" value="HTH_GNTR"/>
    <property type="match status" value="2"/>
</dbReference>
<accession>A0ABW1VK31</accession>
<dbReference type="Gene3D" id="1.20.120.530">
    <property type="entry name" value="GntR ligand-binding domain-like"/>
    <property type="match status" value="1"/>
</dbReference>
<keyword evidence="1" id="KW-0805">Transcription regulation</keyword>
<dbReference type="InterPro" id="IPR036390">
    <property type="entry name" value="WH_DNA-bd_sf"/>
</dbReference>
<dbReference type="InterPro" id="IPR011711">
    <property type="entry name" value="GntR_C"/>
</dbReference>
<keyword evidence="2" id="KW-0238">DNA-binding</keyword>
<dbReference type="Pfam" id="PF07729">
    <property type="entry name" value="FCD"/>
    <property type="match status" value="1"/>
</dbReference>
<dbReference type="PANTHER" id="PTHR43537">
    <property type="entry name" value="TRANSCRIPTIONAL REGULATOR, GNTR FAMILY"/>
    <property type="match status" value="1"/>
</dbReference>